<dbReference type="STRING" id="3818.A0A445CRJ3"/>
<proteinExistence type="predicted"/>
<sequence length="196" mass="22717">MHTKSLAILKKQLIRRNMVKSAKESIKQKASKSEIYENLKVVFIEMDSTQDVSIILQTLSQLILGANFLESAAGEHRVQEHRENEEQGMRNILNDYLIICRRMGVEAEKLHIIDKDCIEKGIVELICKHNIKKLVMGAASDKYHSRRMTDLRSRKAIYVRENAPAYCHIQFICNGYLIHTRYKGCSFDLNTMLNIY</sequence>
<evidence type="ECO:0000313" key="5">
    <source>
        <dbReference type="Proteomes" id="UP000289738"/>
    </source>
</evidence>
<dbReference type="EC" id="2.3.2.27" evidence="2"/>
<dbReference type="Proteomes" id="UP000289738">
    <property type="component" value="Chromosome A06"/>
</dbReference>
<accession>A0A445CRJ3</accession>
<comment type="caution">
    <text evidence="4">The sequence shown here is derived from an EMBL/GenBank/DDBJ whole genome shotgun (WGS) entry which is preliminary data.</text>
</comment>
<dbReference type="AlphaFoldDB" id="A0A445CRJ3"/>
<organism evidence="4 5">
    <name type="scientific">Arachis hypogaea</name>
    <name type="common">Peanut</name>
    <dbReference type="NCBI Taxonomy" id="3818"/>
    <lineage>
        <taxon>Eukaryota</taxon>
        <taxon>Viridiplantae</taxon>
        <taxon>Streptophyta</taxon>
        <taxon>Embryophyta</taxon>
        <taxon>Tracheophyta</taxon>
        <taxon>Spermatophyta</taxon>
        <taxon>Magnoliopsida</taxon>
        <taxon>eudicotyledons</taxon>
        <taxon>Gunneridae</taxon>
        <taxon>Pentapetalae</taxon>
        <taxon>rosids</taxon>
        <taxon>fabids</taxon>
        <taxon>Fabales</taxon>
        <taxon>Fabaceae</taxon>
        <taxon>Papilionoideae</taxon>
        <taxon>50 kb inversion clade</taxon>
        <taxon>dalbergioids sensu lato</taxon>
        <taxon>Dalbergieae</taxon>
        <taxon>Pterocarpus clade</taxon>
        <taxon>Arachis</taxon>
    </lineage>
</organism>
<keyword evidence="3" id="KW-0833">Ubl conjugation pathway</keyword>
<dbReference type="InterPro" id="IPR051348">
    <property type="entry name" value="U-box_ubiquitin_ligases"/>
</dbReference>
<protein>
    <recommendedName>
        <fullName evidence="2">RING-type E3 ubiquitin transferase</fullName>
        <ecNumber evidence="2">2.3.2.27</ecNumber>
    </recommendedName>
</protein>
<evidence type="ECO:0000256" key="2">
    <source>
        <dbReference type="ARBA" id="ARBA00012483"/>
    </source>
</evidence>
<gene>
    <name evidence="4" type="ORF">Ahy_A06g028703</name>
</gene>
<comment type="catalytic activity">
    <reaction evidence="1">
        <text>S-ubiquitinyl-[E2 ubiquitin-conjugating enzyme]-L-cysteine + [acceptor protein]-L-lysine = [E2 ubiquitin-conjugating enzyme]-L-cysteine + N(6)-ubiquitinyl-[acceptor protein]-L-lysine.</text>
        <dbReference type="EC" id="2.3.2.27"/>
    </reaction>
</comment>
<name>A0A445CRJ3_ARAHY</name>
<dbReference type="PANTHER" id="PTHR45647">
    <property type="entry name" value="OS02G0152300 PROTEIN"/>
    <property type="match status" value="1"/>
</dbReference>
<dbReference type="EMBL" id="SDMP01000006">
    <property type="protein sequence ID" value="RYR53537.1"/>
    <property type="molecule type" value="Genomic_DNA"/>
</dbReference>
<evidence type="ECO:0000313" key="4">
    <source>
        <dbReference type="EMBL" id="RYR53537.1"/>
    </source>
</evidence>
<dbReference type="PANTHER" id="PTHR45647:SF100">
    <property type="entry name" value="U-BOX DOMAIN-CONTAINING PROTEIN 33"/>
    <property type="match status" value="1"/>
</dbReference>
<evidence type="ECO:0000256" key="3">
    <source>
        <dbReference type="ARBA" id="ARBA00022786"/>
    </source>
</evidence>
<reference evidence="4 5" key="1">
    <citation type="submission" date="2019-01" db="EMBL/GenBank/DDBJ databases">
        <title>Sequencing of cultivated peanut Arachis hypogaea provides insights into genome evolution and oil improvement.</title>
        <authorList>
            <person name="Chen X."/>
        </authorList>
    </citation>
    <scope>NUCLEOTIDE SEQUENCE [LARGE SCALE GENOMIC DNA]</scope>
    <source>
        <strain evidence="5">cv. Fuhuasheng</strain>
        <tissue evidence="4">Leaves</tissue>
    </source>
</reference>
<dbReference type="GO" id="GO:0061630">
    <property type="term" value="F:ubiquitin protein ligase activity"/>
    <property type="evidence" value="ECO:0007669"/>
    <property type="project" value="UniProtKB-EC"/>
</dbReference>
<keyword evidence="5" id="KW-1185">Reference proteome</keyword>
<evidence type="ECO:0000256" key="1">
    <source>
        <dbReference type="ARBA" id="ARBA00000900"/>
    </source>
</evidence>